<evidence type="ECO:0000256" key="1">
    <source>
        <dbReference type="SAM" id="Phobius"/>
    </source>
</evidence>
<keyword evidence="1" id="KW-0472">Membrane</keyword>
<proteinExistence type="predicted"/>
<gene>
    <name evidence="3" type="ORF">CP97_14682</name>
</gene>
<dbReference type="PANTHER" id="PTHR43689:SF8">
    <property type="entry name" value="ALPHA_BETA-HYDROLASES SUPERFAMILY PROTEIN"/>
    <property type="match status" value="1"/>
</dbReference>
<dbReference type="STRING" id="1648404.CP97_14682"/>
<evidence type="ECO:0000259" key="2">
    <source>
        <dbReference type="Pfam" id="PF12697"/>
    </source>
</evidence>
<dbReference type="Gene3D" id="3.40.50.1820">
    <property type="entry name" value="alpha/beta hydrolase"/>
    <property type="match status" value="1"/>
</dbReference>
<dbReference type="Proteomes" id="UP000059113">
    <property type="component" value="Chromosome"/>
</dbReference>
<organism evidence="3 4">
    <name type="scientific">Aurantiacibacter atlanticus</name>
    <dbReference type="NCBI Taxonomy" id="1648404"/>
    <lineage>
        <taxon>Bacteria</taxon>
        <taxon>Pseudomonadati</taxon>
        <taxon>Pseudomonadota</taxon>
        <taxon>Alphaproteobacteria</taxon>
        <taxon>Sphingomonadales</taxon>
        <taxon>Erythrobacteraceae</taxon>
        <taxon>Aurantiacibacter</taxon>
    </lineage>
</organism>
<dbReference type="PANTHER" id="PTHR43689">
    <property type="entry name" value="HYDROLASE"/>
    <property type="match status" value="1"/>
</dbReference>
<keyword evidence="1" id="KW-0812">Transmembrane</keyword>
<accession>A0A168M0U8</accession>
<dbReference type="EMBL" id="CP011310">
    <property type="protein sequence ID" value="ANC50368.1"/>
    <property type="molecule type" value="Genomic_DNA"/>
</dbReference>
<dbReference type="AlphaFoldDB" id="A0A168M0U8"/>
<sequence>MDLLGFGDSPKPWAKYDVVRHVDALDSALAKFGPITIVGHSLGALLAIAYAARHPERIDNIVLISLPYFGSQDAAYEYMRAGPVKGGFVYTNFVLTMLACIISRRVLGKALPYVIRDMPRDVIEDLVKHTWRSSTSSLWEVVYRYDAAADLQAMVRATKVLCIHGGGDLMAPVRSVQDLAARFPNLDLRILDNVDHHPFIREPEKCCDLIAHFVEGTSRAASAEQR</sequence>
<reference evidence="4" key="2">
    <citation type="submission" date="2015-04" db="EMBL/GenBank/DDBJ databases">
        <title>The complete genome sequence of Erythrobacter sp. s21-N3.</title>
        <authorList>
            <person name="Zhuang L."/>
            <person name="Liu Y."/>
            <person name="Shao Z."/>
        </authorList>
    </citation>
    <scope>NUCLEOTIDE SEQUENCE [LARGE SCALE GENOMIC DNA]</scope>
    <source>
        <strain evidence="4">s21-N3</strain>
    </source>
</reference>
<dbReference type="KEGG" id="ery:CP97_14682"/>
<reference evidence="3 4" key="1">
    <citation type="journal article" date="2015" name="Int. J. Syst. Evol. Microbiol.">
        <title>Erythrobacter atlanticus sp. nov., a bacterium from ocean sediment able to degrade polycyclic aromatic hydrocarbons.</title>
        <authorList>
            <person name="Zhuang L."/>
            <person name="Liu Y."/>
            <person name="Wang L."/>
            <person name="Wang W."/>
            <person name="Shao Z."/>
        </authorList>
    </citation>
    <scope>NUCLEOTIDE SEQUENCE [LARGE SCALE GENOMIC DNA]</scope>
    <source>
        <strain evidence="4">s21-N3</strain>
    </source>
</reference>
<name>A0A168M0U8_9SPHN</name>
<dbReference type="PRINTS" id="PR00111">
    <property type="entry name" value="ABHYDROLASE"/>
</dbReference>
<dbReference type="SUPFAM" id="SSF53474">
    <property type="entry name" value="alpha/beta-Hydrolases"/>
    <property type="match status" value="1"/>
</dbReference>
<dbReference type="InterPro" id="IPR000073">
    <property type="entry name" value="AB_hydrolase_1"/>
</dbReference>
<evidence type="ECO:0000313" key="3">
    <source>
        <dbReference type="EMBL" id="ANC50368.1"/>
    </source>
</evidence>
<evidence type="ECO:0000313" key="4">
    <source>
        <dbReference type="Proteomes" id="UP000059113"/>
    </source>
</evidence>
<keyword evidence="1" id="KW-1133">Transmembrane helix</keyword>
<feature type="domain" description="AB hydrolase-1" evidence="2">
    <location>
        <begin position="1"/>
        <end position="208"/>
    </location>
</feature>
<keyword evidence="4" id="KW-1185">Reference proteome</keyword>
<protein>
    <recommendedName>
        <fullName evidence="2">AB hydrolase-1 domain-containing protein</fullName>
    </recommendedName>
</protein>
<dbReference type="Pfam" id="PF12697">
    <property type="entry name" value="Abhydrolase_6"/>
    <property type="match status" value="1"/>
</dbReference>
<feature type="transmembrane region" description="Helical" evidence="1">
    <location>
        <begin position="32"/>
        <end position="52"/>
    </location>
</feature>
<dbReference type="InterPro" id="IPR029058">
    <property type="entry name" value="AB_hydrolase_fold"/>
</dbReference>